<reference evidence="3" key="1">
    <citation type="journal article" date="2023" name="Plant J.">
        <title>Genome sequences and population genomics provide insights into the demographic history, inbreeding, and mutation load of two 'living fossil' tree species of Dipteronia.</title>
        <authorList>
            <person name="Feng Y."/>
            <person name="Comes H.P."/>
            <person name="Chen J."/>
            <person name="Zhu S."/>
            <person name="Lu R."/>
            <person name="Zhang X."/>
            <person name="Li P."/>
            <person name="Qiu J."/>
            <person name="Olsen K.M."/>
            <person name="Qiu Y."/>
        </authorList>
    </citation>
    <scope>NUCLEOTIDE SEQUENCE</scope>
    <source>
        <strain evidence="3">KIB01</strain>
    </source>
</reference>
<dbReference type="InterPro" id="IPR012337">
    <property type="entry name" value="RNaseH-like_sf"/>
</dbReference>
<dbReference type="EMBL" id="JANJYI010000002">
    <property type="protein sequence ID" value="KAK2658682.1"/>
    <property type="molecule type" value="Genomic_DNA"/>
</dbReference>
<protein>
    <recommendedName>
        <fullName evidence="2">HAT C-terminal dimerisation domain-containing protein</fullName>
    </recommendedName>
</protein>
<organism evidence="3 4">
    <name type="scientific">Dipteronia dyeriana</name>
    <dbReference type="NCBI Taxonomy" id="168575"/>
    <lineage>
        <taxon>Eukaryota</taxon>
        <taxon>Viridiplantae</taxon>
        <taxon>Streptophyta</taxon>
        <taxon>Embryophyta</taxon>
        <taxon>Tracheophyta</taxon>
        <taxon>Spermatophyta</taxon>
        <taxon>Magnoliopsida</taxon>
        <taxon>eudicotyledons</taxon>
        <taxon>Gunneridae</taxon>
        <taxon>Pentapetalae</taxon>
        <taxon>rosids</taxon>
        <taxon>malvids</taxon>
        <taxon>Sapindales</taxon>
        <taxon>Sapindaceae</taxon>
        <taxon>Hippocastanoideae</taxon>
        <taxon>Acereae</taxon>
        <taxon>Dipteronia</taxon>
    </lineage>
</organism>
<feature type="domain" description="HAT C-terminal dimerisation" evidence="2">
    <location>
        <begin position="50"/>
        <end position="110"/>
    </location>
</feature>
<comment type="caution">
    <text evidence="3">The sequence shown here is derived from an EMBL/GenBank/DDBJ whole genome shotgun (WGS) entry which is preliminary data.</text>
</comment>
<evidence type="ECO:0000259" key="2">
    <source>
        <dbReference type="Pfam" id="PF05699"/>
    </source>
</evidence>
<dbReference type="GO" id="GO:0046983">
    <property type="term" value="F:protein dimerization activity"/>
    <property type="evidence" value="ECO:0007669"/>
    <property type="project" value="InterPro"/>
</dbReference>
<dbReference type="AlphaFoldDB" id="A0AAD9XG89"/>
<feature type="compositionally biased region" description="Basic and acidic residues" evidence="1">
    <location>
        <begin position="8"/>
        <end position="17"/>
    </location>
</feature>
<evidence type="ECO:0000313" key="4">
    <source>
        <dbReference type="Proteomes" id="UP001280121"/>
    </source>
</evidence>
<feature type="region of interest" description="Disordered" evidence="1">
    <location>
        <begin position="1"/>
        <end position="21"/>
    </location>
</feature>
<proteinExistence type="predicted"/>
<sequence>MASGGEGSRPRNLDKGKGPLQDLLEHEGDDVNYSDRFYHELFQAQFGSVLWKDHEKAFPILAIIAKQILGTPISTVDVEQEFSAGENILEPRWSVLCLQSLESQACVDDWTKAKFRQQELEPEIVNDFFEDNQTMGTEGNDQISLQLPTSNLQDQASN</sequence>
<name>A0AAD9XG89_9ROSI</name>
<gene>
    <name evidence="3" type="ORF">Ddye_005215</name>
</gene>
<dbReference type="Pfam" id="PF05699">
    <property type="entry name" value="Dimer_Tnp_hAT"/>
    <property type="match status" value="1"/>
</dbReference>
<keyword evidence="4" id="KW-1185">Reference proteome</keyword>
<dbReference type="InterPro" id="IPR008906">
    <property type="entry name" value="HATC_C_dom"/>
</dbReference>
<evidence type="ECO:0000256" key="1">
    <source>
        <dbReference type="SAM" id="MobiDB-lite"/>
    </source>
</evidence>
<dbReference type="SUPFAM" id="SSF53098">
    <property type="entry name" value="Ribonuclease H-like"/>
    <property type="match status" value="1"/>
</dbReference>
<feature type="region of interest" description="Disordered" evidence="1">
    <location>
        <begin position="139"/>
        <end position="158"/>
    </location>
</feature>
<evidence type="ECO:0000313" key="3">
    <source>
        <dbReference type="EMBL" id="KAK2658682.1"/>
    </source>
</evidence>
<dbReference type="Proteomes" id="UP001280121">
    <property type="component" value="Unassembled WGS sequence"/>
</dbReference>
<accession>A0AAD9XG89</accession>